<sequence>MNCSVMLLFCSHHFCWKLKRKLSIARRELPCNGSLQGSCNHGNASPKGSFCLAIDQRCGNCSRVLIYTSRDEEEAAGDETKPPSGGNIDVGRKLGRGVLQAMALGGVSTQTSHHCKPYSAPFFWLSSSRPCSSSMASHSSFSLLVSSRKALYRECSCRLHIADGTFSNITGFSSSRKIKRSSSCNIISSSEECRHYHTAISWKLKVHSGAANPSAHMVPNLSVHISSDRKTISCRPKLMEEENEQVLKDFTSSRLNAAAWSEEADRLVRKKNEIWNSNTAVFGYSKYSSMSFGRVEINENSGQYGLKDVQDGCDYPHSKGHIDACSDNSSIEGTLGSPLGPGYMHIQAHTSVGACSVKNEGNTSLIKKGPTSCLTTSENNATKSLQRQDRRSTVQSKGIEYNGSGGLSKEREEITTKPLNGTSIDKSRGSEQLHLRERLARIYEKVLVVDNISMARETVSMLTNQYRHRIYACDTEVAKIDVKQETPVNHGEIICFSIYSGPEVDFGNGKSCIWVDVLAEGGKTILAEFAPFFEDTSIKKVWHNYSFDNHVIENYGITVSGFHADTMHMARLWDSSRQTEGGYSLEALTGDPRVCPDEYMIGKISMKTIFGRGKVKKDGSHGKVITIPPVEDLQREERKLWICYSALDSISTLNLYESLKRKLSAMEWKVDGHIEGTMFDFYEKFWQPFGELLVTMETEGMLVDRAYLAGVEKVARAEQQVAANRFRNWASKYCSDAKYMNVGSDTQLRQLFFGGILNSKDQNESLPLERVFKVPNIGKVIEEGKTTPTKFCYIKLCKLQSKLEPEMYTTSGWPSVSGDALKSLAGKVSAEFDFTDEAHQLESEGNIGNFPETEVLETKEGVSEDKEAAYGTAYAAFGGGLKGKEACHAIAALCEVCSIDSLISNFILPLQGSHISGKNGRIHCSLNINTETGRLSARRPNLQNQPALEKDRYKIRQAFVAAPGNSLIVADYGQLELRILAHLANCKSMLDAFKAGGDFHSRTAMNMYPHIREAVEQKRVLLEWHPQPGEDKPPVPLLKDAFASERRKAKMLNFSIAYGKTAVGLSRDWKVSVKEARETVARWYNERKEVRNWQEERKKEACSKNRCVHTLLGRARMFPSVDRVTSSQKGHIERAAINTPVQGSAADVAMCAMLEISKNLRLKELGWRLLLQVHDEVILEGPSESAEEAKAIVVECMSKPFDGKNILRVDLSVDAKCAQNWYSAK</sequence>
<keyword evidence="2" id="KW-1185">Reference proteome</keyword>
<protein>
    <submittedName>
        <fullName evidence="1">Uncharacterized protein</fullName>
    </submittedName>
</protein>
<accession>A0ACB7Z5E3</accession>
<gene>
    <name evidence="1" type="ORF">Vadar_018985</name>
</gene>
<proteinExistence type="predicted"/>
<reference evidence="1 2" key="1">
    <citation type="journal article" date="2021" name="Hortic Res">
        <title>High-quality reference genome and annotation aids understanding of berry development for evergreen blueberry (Vaccinium darrowii).</title>
        <authorList>
            <person name="Yu J."/>
            <person name="Hulse-Kemp A.M."/>
            <person name="Babiker E."/>
            <person name="Staton M."/>
        </authorList>
    </citation>
    <scope>NUCLEOTIDE SEQUENCE [LARGE SCALE GENOMIC DNA]</scope>
    <source>
        <strain evidence="2">cv. NJ 8807/NJ 8810</strain>
        <tissue evidence="1">Young leaf</tissue>
    </source>
</reference>
<organism evidence="1 2">
    <name type="scientific">Vaccinium darrowii</name>
    <dbReference type="NCBI Taxonomy" id="229202"/>
    <lineage>
        <taxon>Eukaryota</taxon>
        <taxon>Viridiplantae</taxon>
        <taxon>Streptophyta</taxon>
        <taxon>Embryophyta</taxon>
        <taxon>Tracheophyta</taxon>
        <taxon>Spermatophyta</taxon>
        <taxon>Magnoliopsida</taxon>
        <taxon>eudicotyledons</taxon>
        <taxon>Gunneridae</taxon>
        <taxon>Pentapetalae</taxon>
        <taxon>asterids</taxon>
        <taxon>Ericales</taxon>
        <taxon>Ericaceae</taxon>
        <taxon>Vaccinioideae</taxon>
        <taxon>Vaccinieae</taxon>
        <taxon>Vaccinium</taxon>
    </lineage>
</organism>
<evidence type="ECO:0000313" key="1">
    <source>
        <dbReference type="EMBL" id="KAH7860871.1"/>
    </source>
</evidence>
<comment type="caution">
    <text evidence="1">The sequence shown here is derived from an EMBL/GenBank/DDBJ whole genome shotgun (WGS) entry which is preliminary data.</text>
</comment>
<dbReference type="EMBL" id="CM037154">
    <property type="protein sequence ID" value="KAH7860871.1"/>
    <property type="molecule type" value="Genomic_DNA"/>
</dbReference>
<evidence type="ECO:0000313" key="2">
    <source>
        <dbReference type="Proteomes" id="UP000828048"/>
    </source>
</evidence>
<dbReference type="Proteomes" id="UP000828048">
    <property type="component" value="Chromosome 4"/>
</dbReference>
<name>A0ACB7Z5E3_9ERIC</name>